<dbReference type="RefSeq" id="WP_201275535.1">
    <property type="nucleotide sequence ID" value="NZ_JACVDA010000010.1"/>
</dbReference>
<comment type="subcellular location">
    <subcellularLocation>
        <location evidence="1">Endomembrane system</location>
        <topology evidence="1">Multi-pass membrane protein</topology>
    </subcellularLocation>
</comment>
<evidence type="ECO:0000256" key="4">
    <source>
        <dbReference type="ARBA" id="ARBA00023136"/>
    </source>
</evidence>
<proteinExistence type="predicted"/>
<evidence type="ECO:0000256" key="1">
    <source>
        <dbReference type="ARBA" id="ARBA00004127"/>
    </source>
</evidence>
<protein>
    <submittedName>
        <fullName evidence="6">Isoprenylcysteine carboxylmethyltransferase family protein</fullName>
    </submittedName>
</protein>
<reference evidence="6 7" key="1">
    <citation type="submission" date="2020-09" db="EMBL/GenBank/DDBJ databases">
        <title>Parvimonas S3374 sp. nov.</title>
        <authorList>
            <person name="Buhl M."/>
        </authorList>
    </citation>
    <scope>NUCLEOTIDE SEQUENCE [LARGE SCALE GENOMIC DNA]</scope>
    <source>
        <strain evidence="6 7">S3374</strain>
    </source>
</reference>
<keyword evidence="4 5" id="KW-0472">Membrane</keyword>
<accession>A0ABS1C9J7</accession>
<dbReference type="Gene3D" id="1.20.120.1630">
    <property type="match status" value="1"/>
</dbReference>
<keyword evidence="3 5" id="KW-1133">Transmembrane helix</keyword>
<gene>
    <name evidence="6" type="ORF">IBJ83_04410</name>
</gene>
<dbReference type="PANTHER" id="PTHR12714">
    <property type="entry name" value="PROTEIN-S ISOPRENYLCYSTEINE O-METHYLTRANSFERASE"/>
    <property type="match status" value="1"/>
</dbReference>
<organism evidence="6 7">
    <name type="scientific">Parvimonas parva</name>
    <dbReference type="NCBI Taxonomy" id="2769485"/>
    <lineage>
        <taxon>Bacteria</taxon>
        <taxon>Bacillati</taxon>
        <taxon>Bacillota</taxon>
        <taxon>Tissierellia</taxon>
        <taxon>Tissierellales</taxon>
        <taxon>Peptoniphilaceae</taxon>
        <taxon>Parvimonas</taxon>
    </lineage>
</organism>
<dbReference type="Proteomes" id="UP000823123">
    <property type="component" value="Unassembled WGS sequence"/>
</dbReference>
<feature type="transmembrane region" description="Helical" evidence="5">
    <location>
        <begin position="111"/>
        <end position="128"/>
    </location>
</feature>
<feature type="transmembrane region" description="Helical" evidence="5">
    <location>
        <begin position="47"/>
        <end position="68"/>
    </location>
</feature>
<evidence type="ECO:0000256" key="5">
    <source>
        <dbReference type="SAM" id="Phobius"/>
    </source>
</evidence>
<feature type="transmembrane region" description="Helical" evidence="5">
    <location>
        <begin position="7"/>
        <end position="27"/>
    </location>
</feature>
<dbReference type="PANTHER" id="PTHR12714:SF9">
    <property type="entry name" value="PROTEIN-S-ISOPRENYLCYSTEINE O-METHYLTRANSFERASE"/>
    <property type="match status" value="1"/>
</dbReference>
<evidence type="ECO:0000256" key="3">
    <source>
        <dbReference type="ARBA" id="ARBA00022989"/>
    </source>
</evidence>
<keyword evidence="2 5" id="KW-0812">Transmembrane</keyword>
<keyword evidence="7" id="KW-1185">Reference proteome</keyword>
<comment type="caution">
    <text evidence="6">The sequence shown here is derived from an EMBL/GenBank/DDBJ whole genome shotgun (WGS) entry which is preliminary data.</text>
</comment>
<dbReference type="EMBL" id="JACVDA010000010">
    <property type="protein sequence ID" value="MBK1468559.1"/>
    <property type="molecule type" value="Genomic_DNA"/>
</dbReference>
<dbReference type="InterPro" id="IPR007318">
    <property type="entry name" value="Phopholipid_MeTrfase"/>
</dbReference>
<evidence type="ECO:0000313" key="6">
    <source>
        <dbReference type="EMBL" id="MBK1468559.1"/>
    </source>
</evidence>
<evidence type="ECO:0000313" key="7">
    <source>
        <dbReference type="Proteomes" id="UP000823123"/>
    </source>
</evidence>
<name>A0ABS1C9J7_9FIRM</name>
<dbReference type="Pfam" id="PF04191">
    <property type="entry name" value="PEMT"/>
    <property type="match status" value="1"/>
</dbReference>
<feature type="transmembrane region" description="Helical" evidence="5">
    <location>
        <begin position="80"/>
        <end position="105"/>
    </location>
</feature>
<sequence>MKREKLSILGIGPIYVGIIIILTNILVFLQNKGYFKSGIVPFLKIPFMIIGIACMLVGIVLWVSAVFQSKISRNIKEMKLVTTGVFAFVRNPIYSAFMFCCWGASFISNNLYFLFTIPFYWGLLTVLIKKTEEVWLKEIFGEEYIAYCKRVNRCIPWLSRDTK</sequence>
<evidence type="ECO:0000256" key="2">
    <source>
        <dbReference type="ARBA" id="ARBA00022692"/>
    </source>
</evidence>